<dbReference type="EMBL" id="JACBKZ010000003">
    <property type="protein sequence ID" value="KAF5955361.1"/>
    <property type="molecule type" value="Genomic_DNA"/>
</dbReference>
<evidence type="ECO:0000259" key="6">
    <source>
        <dbReference type="PROSITE" id="PS51072"/>
    </source>
</evidence>
<evidence type="ECO:0000313" key="8">
    <source>
        <dbReference type="Proteomes" id="UP000593564"/>
    </source>
</evidence>
<dbReference type="GO" id="GO:0030131">
    <property type="term" value="C:clathrin adaptor complex"/>
    <property type="evidence" value="ECO:0007669"/>
    <property type="project" value="InterPro"/>
</dbReference>
<evidence type="ECO:0000256" key="1">
    <source>
        <dbReference type="ARBA" id="ARBA00004308"/>
    </source>
</evidence>
<feature type="domain" description="MHD" evidence="6">
    <location>
        <begin position="499"/>
        <end position="793"/>
    </location>
</feature>
<dbReference type="PANTHER" id="PTHR10529">
    <property type="entry name" value="AP COMPLEX SUBUNIT MU"/>
    <property type="match status" value="1"/>
</dbReference>
<dbReference type="Pfam" id="PF00928">
    <property type="entry name" value="Adap_comp_sub"/>
    <property type="match status" value="1"/>
</dbReference>
<dbReference type="Pfam" id="PF26130">
    <property type="entry name" value="PB1-like"/>
    <property type="match status" value="1"/>
</dbReference>
<reference evidence="7 8" key="2">
    <citation type="submission" date="2020-07" db="EMBL/GenBank/DDBJ databases">
        <title>Genome assembly of wild tea tree DASZ reveals pedigree and selection history of tea varieties.</title>
        <authorList>
            <person name="Zhang W."/>
        </authorList>
    </citation>
    <scope>NUCLEOTIDE SEQUENCE [LARGE SCALE GENOMIC DNA]</scope>
    <source>
        <strain evidence="8">cv. G240</strain>
        <tissue evidence="7">Leaf</tissue>
    </source>
</reference>
<dbReference type="CDD" id="cd14838">
    <property type="entry name" value="AP4_Mu_N"/>
    <property type="match status" value="1"/>
</dbReference>
<dbReference type="InterPro" id="IPR011012">
    <property type="entry name" value="Longin-like_dom_sf"/>
</dbReference>
<keyword evidence="8" id="KW-1185">Reference proteome</keyword>
<dbReference type="AlphaFoldDB" id="A0A7J7HSY4"/>
<dbReference type="Gene3D" id="2.60.40.1170">
    <property type="entry name" value="Mu homology domain, subdomain B"/>
    <property type="match status" value="2"/>
</dbReference>
<evidence type="ECO:0000256" key="4">
    <source>
        <dbReference type="ARBA" id="ARBA00023136"/>
    </source>
</evidence>
<comment type="subcellular location">
    <subcellularLocation>
        <location evidence="1">Endomembrane system</location>
    </subcellularLocation>
</comment>
<sequence>MHHGGLVSYNPQRVYSGGLISNFDFCNFDEISLVELDNMANEVGCTGCNIYYYKLNYCARLELINTDEDVMRLETFVDGNRVVEVYVGCLGMNGVIGSSAKRSQKNGVLIDIQVIEEKDSDDYDPNPSDSSSSDEYEKYEDSDYGFSDDDALYEANVDKKLEFAGVGSNKNAMAEAIDDLQSLGSSSDELRSIDSSSDEGGTSHRRQYPIFNVHSDMHNPQFKLGIEFKSHDMFRDVVKEYAIKWGKHITFTKNDKQKVRAECKVSCPWVCYASCIKHDGLYRIKTLVDEHTYNRSFNVAHVSSKWIVNSETVSSEPSLIVYYGDFYWLYNCTDADRGDVQKGSAEIFFRKVKFWKEDGEEEAPPVFNVDGVNYFHVKVVGLLFVATTRANVSPSLVLELLQRIARVIKDYLGVLNEDSFRKNFVLVYELLDEVIDFGYVQSTSTEVLKSYVFNEPIVVEAARLPTLGPAGIFMQGTKRMPGTAVTKSVVANEPGGRKREEIFVDIIEKISVTFSSSGYILTSEIDGTIQMKSYLSGNPEIRLALNEDLSIGRGGRSIYDYSGSSGSGAVILDDCNFHESVHLDSFEIDRTLSLVPPDGEFPVMNYRMTQEFKPPFRINTLIEEAGALKIISVRNANSQNFSSSLNLLLPVLFKAEVILKIRAEFPSSINANSIQVQMPLPKYTARVSFELEPGAVGQVTDFKESNKRLEWALKKAMVVGGSEHTLHAKLTFSQESHGNITKEAGPVSMTFTIPMYNASRLQVKYLQIAKKSKTYNPYRWVRYVTQANSYVARI</sequence>
<dbReference type="Proteomes" id="UP000593564">
    <property type="component" value="Unassembled WGS sequence"/>
</dbReference>
<reference evidence="8" key="1">
    <citation type="journal article" date="2020" name="Nat. Commun.">
        <title>Genome assembly of wild tea tree DASZ reveals pedigree and selection history of tea varieties.</title>
        <authorList>
            <person name="Zhang W."/>
            <person name="Zhang Y."/>
            <person name="Qiu H."/>
            <person name="Guo Y."/>
            <person name="Wan H."/>
            <person name="Zhang X."/>
            <person name="Scossa F."/>
            <person name="Alseekh S."/>
            <person name="Zhang Q."/>
            <person name="Wang P."/>
            <person name="Xu L."/>
            <person name="Schmidt M.H."/>
            <person name="Jia X."/>
            <person name="Li D."/>
            <person name="Zhu A."/>
            <person name="Guo F."/>
            <person name="Chen W."/>
            <person name="Ni D."/>
            <person name="Usadel B."/>
            <person name="Fernie A.R."/>
            <person name="Wen W."/>
        </authorList>
    </citation>
    <scope>NUCLEOTIDE SEQUENCE [LARGE SCALE GENOMIC DNA]</scope>
    <source>
        <strain evidence="8">cv. G240</strain>
    </source>
</reference>
<dbReference type="InterPro" id="IPR058594">
    <property type="entry name" value="PB1-like_dom_pln"/>
</dbReference>
<dbReference type="PROSITE" id="PS51072">
    <property type="entry name" value="MHD"/>
    <property type="match status" value="1"/>
</dbReference>
<organism evidence="7 8">
    <name type="scientific">Camellia sinensis</name>
    <name type="common">Tea plant</name>
    <name type="synonym">Thea sinensis</name>
    <dbReference type="NCBI Taxonomy" id="4442"/>
    <lineage>
        <taxon>Eukaryota</taxon>
        <taxon>Viridiplantae</taxon>
        <taxon>Streptophyta</taxon>
        <taxon>Embryophyta</taxon>
        <taxon>Tracheophyta</taxon>
        <taxon>Spermatophyta</taxon>
        <taxon>Magnoliopsida</taxon>
        <taxon>eudicotyledons</taxon>
        <taxon>Gunneridae</taxon>
        <taxon>Pentapetalae</taxon>
        <taxon>asterids</taxon>
        <taxon>Ericales</taxon>
        <taxon>Theaceae</taxon>
        <taxon>Camellia</taxon>
    </lineage>
</organism>
<keyword evidence="3" id="KW-0653">Protein transport</keyword>
<dbReference type="CDD" id="cd09253">
    <property type="entry name" value="AP-4_Mu4_Cterm"/>
    <property type="match status" value="1"/>
</dbReference>
<dbReference type="InterPro" id="IPR004332">
    <property type="entry name" value="Transposase_MuDR"/>
</dbReference>
<evidence type="ECO:0000256" key="5">
    <source>
        <dbReference type="SAM" id="MobiDB-lite"/>
    </source>
</evidence>
<keyword evidence="4" id="KW-0472">Membrane</keyword>
<evidence type="ECO:0000313" key="7">
    <source>
        <dbReference type="EMBL" id="KAF5955361.1"/>
    </source>
</evidence>
<dbReference type="SUPFAM" id="SSF64356">
    <property type="entry name" value="SNARE-like"/>
    <property type="match status" value="1"/>
</dbReference>
<feature type="region of interest" description="Disordered" evidence="5">
    <location>
        <begin position="118"/>
        <end position="147"/>
    </location>
</feature>
<proteinExistence type="predicted"/>
<evidence type="ECO:0000256" key="3">
    <source>
        <dbReference type="ARBA" id="ARBA00022927"/>
    </source>
</evidence>
<dbReference type="Pfam" id="PF03108">
    <property type="entry name" value="DBD_Tnp_Mut"/>
    <property type="match status" value="1"/>
</dbReference>
<protein>
    <recommendedName>
        <fullName evidence="6">MHD domain-containing protein</fullName>
    </recommendedName>
</protein>
<gene>
    <name evidence="7" type="ORF">HYC85_008217</name>
</gene>
<dbReference type="InterPro" id="IPR036168">
    <property type="entry name" value="AP2_Mu_C_sf"/>
</dbReference>
<dbReference type="GO" id="GO:0016192">
    <property type="term" value="P:vesicle-mediated transport"/>
    <property type="evidence" value="ECO:0007669"/>
    <property type="project" value="InterPro"/>
</dbReference>
<name>A0A7J7HSY4_CAMSI</name>
<dbReference type="GO" id="GO:0012505">
    <property type="term" value="C:endomembrane system"/>
    <property type="evidence" value="ECO:0007669"/>
    <property type="project" value="UniProtKB-SubCell"/>
</dbReference>
<dbReference type="InterPro" id="IPR050431">
    <property type="entry name" value="Adaptor_comp_med_subunit"/>
</dbReference>
<evidence type="ECO:0000256" key="2">
    <source>
        <dbReference type="ARBA" id="ARBA00022448"/>
    </source>
</evidence>
<dbReference type="Gene3D" id="3.30.450.60">
    <property type="match status" value="1"/>
</dbReference>
<dbReference type="SUPFAM" id="SSF49447">
    <property type="entry name" value="Second domain of Mu2 adaptin subunit (ap50) of ap2 adaptor"/>
    <property type="match status" value="1"/>
</dbReference>
<accession>A0A7J7HSY4</accession>
<dbReference type="PRINTS" id="PR00314">
    <property type="entry name" value="CLATHRINADPT"/>
</dbReference>
<feature type="region of interest" description="Disordered" evidence="5">
    <location>
        <begin position="183"/>
        <end position="205"/>
    </location>
</feature>
<dbReference type="InterPro" id="IPR028565">
    <property type="entry name" value="MHD"/>
</dbReference>
<keyword evidence="2" id="KW-0813">Transport</keyword>
<dbReference type="FunFam" id="3.30.450.60:FF:000002">
    <property type="entry name" value="AP-2 complex subunit mu, putative"/>
    <property type="match status" value="1"/>
</dbReference>
<dbReference type="InterPro" id="IPR001392">
    <property type="entry name" value="Clathrin_mu"/>
</dbReference>
<dbReference type="GO" id="GO:0006886">
    <property type="term" value="P:intracellular protein transport"/>
    <property type="evidence" value="ECO:0007669"/>
    <property type="project" value="InterPro"/>
</dbReference>
<comment type="caution">
    <text evidence="7">The sequence shown here is derived from an EMBL/GenBank/DDBJ whole genome shotgun (WGS) entry which is preliminary data.</text>
</comment>